<organism evidence="12 13">
    <name type="scientific">Marinobacter antarcticus</name>
    <dbReference type="NCBI Taxonomy" id="564117"/>
    <lineage>
        <taxon>Bacteria</taxon>
        <taxon>Pseudomonadati</taxon>
        <taxon>Pseudomonadota</taxon>
        <taxon>Gammaproteobacteria</taxon>
        <taxon>Pseudomonadales</taxon>
        <taxon>Marinobacteraceae</taxon>
        <taxon>Marinobacter</taxon>
    </lineage>
</organism>
<dbReference type="NCBIfam" id="TIGR02473">
    <property type="entry name" value="flagell_FliJ"/>
    <property type="match status" value="1"/>
</dbReference>
<keyword evidence="10" id="KW-1006">Bacterial flagellum protein export</keyword>
<dbReference type="GO" id="GO:0044781">
    <property type="term" value="P:bacterial-type flagellum organization"/>
    <property type="evidence" value="ECO:0007669"/>
    <property type="project" value="UniProtKB-KW"/>
</dbReference>
<dbReference type="GO" id="GO:0003774">
    <property type="term" value="F:cytoskeletal motor activity"/>
    <property type="evidence" value="ECO:0007669"/>
    <property type="project" value="InterPro"/>
</dbReference>
<evidence type="ECO:0000313" key="12">
    <source>
        <dbReference type="EMBL" id="SHK38459.1"/>
    </source>
</evidence>
<dbReference type="GO" id="GO:0071973">
    <property type="term" value="P:bacterial-type flagellum-dependent cell motility"/>
    <property type="evidence" value="ECO:0007669"/>
    <property type="project" value="InterPro"/>
</dbReference>
<sequence>MILRSQRLTVVLALEERKEQEALERMGKARELMEQHKGQIENLNSYQQEYRDQIRNSQHGVVQVSRLQAWQAFIAQLDQVILQQQKQLVQTEAVFETRRREWQHAWERRRGMEKYIETCRKQEQRVQDLQEQKMSDEAAGRAFARRRR</sequence>
<keyword evidence="9" id="KW-0472">Membrane</keyword>
<keyword evidence="8" id="KW-0653">Protein transport</keyword>
<dbReference type="GO" id="GO:0006935">
    <property type="term" value="P:chemotaxis"/>
    <property type="evidence" value="ECO:0007669"/>
    <property type="project" value="UniProtKB-KW"/>
</dbReference>
<dbReference type="InterPro" id="IPR053716">
    <property type="entry name" value="Flag_assembly_chemotaxis_eff"/>
</dbReference>
<dbReference type="GO" id="GO:0009288">
    <property type="term" value="C:bacterial-type flagellum"/>
    <property type="evidence" value="ECO:0007669"/>
    <property type="project" value="InterPro"/>
</dbReference>
<dbReference type="GO" id="GO:0015031">
    <property type="term" value="P:protein transport"/>
    <property type="evidence" value="ECO:0007669"/>
    <property type="project" value="UniProtKB-KW"/>
</dbReference>
<dbReference type="PANTHER" id="PTHR38786:SF1">
    <property type="entry name" value="FLAGELLAR FLIJ PROTEIN"/>
    <property type="match status" value="1"/>
</dbReference>
<accession>A0A1M6S1G1</accession>
<keyword evidence="4" id="KW-0813">Transport</keyword>
<evidence type="ECO:0000256" key="4">
    <source>
        <dbReference type="ARBA" id="ARBA00022448"/>
    </source>
</evidence>
<dbReference type="AlphaFoldDB" id="A0A1M6S1G1"/>
<dbReference type="PANTHER" id="PTHR38786">
    <property type="entry name" value="FLAGELLAR FLIJ PROTEIN"/>
    <property type="match status" value="1"/>
</dbReference>
<dbReference type="InterPro" id="IPR018006">
    <property type="entry name" value="Flag_FliJ_proteobac"/>
</dbReference>
<keyword evidence="12" id="KW-0966">Cell projection</keyword>
<evidence type="ECO:0000256" key="9">
    <source>
        <dbReference type="ARBA" id="ARBA00023136"/>
    </source>
</evidence>
<dbReference type="GO" id="GO:0005886">
    <property type="term" value="C:plasma membrane"/>
    <property type="evidence" value="ECO:0007669"/>
    <property type="project" value="UniProtKB-SubCell"/>
</dbReference>
<dbReference type="InterPro" id="IPR052570">
    <property type="entry name" value="FliJ"/>
</dbReference>
<gene>
    <name evidence="12" type="ORF">SAMN05216369_1787</name>
</gene>
<keyword evidence="12" id="KW-0282">Flagellum</keyword>
<feature type="compositionally biased region" description="Basic and acidic residues" evidence="11">
    <location>
        <begin position="127"/>
        <end position="139"/>
    </location>
</feature>
<evidence type="ECO:0000256" key="10">
    <source>
        <dbReference type="ARBA" id="ARBA00023225"/>
    </source>
</evidence>
<keyword evidence="13" id="KW-1185">Reference proteome</keyword>
<dbReference type="PRINTS" id="PR01004">
    <property type="entry name" value="FLGFLIJ"/>
</dbReference>
<protein>
    <recommendedName>
        <fullName evidence="3">Flagellar FliJ protein</fullName>
    </recommendedName>
</protein>
<evidence type="ECO:0000256" key="3">
    <source>
        <dbReference type="ARBA" id="ARBA00020392"/>
    </source>
</evidence>
<name>A0A1M6S1G1_9GAMM</name>
<comment type="subcellular location">
    <subcellularLocation>
        <location evidence="1">Cell membrane</location>
        <topology evidence="1">Peripheral membrane protein</topology>
        <orientation evidence="1">Cytoplasmic side</orientation>
    </subcellularLocation>
</comment>
<comment type="similarity">
    <text evidence="2">Belongs to the FliJ family.</text>
</comment>
<dbReference type="Gene3D" id="1.10.287.1700">
    <property type="match status" value="1"/>
</dbReference>
<dbReference type="Pfam" id="PF02050">
    <property type="entry name" value="FliJ"/>
    <property type="match status" value="1"/>
</dbReference>
<keyword evidence="5" id="KW-1003">Cell membrane</keyword>
<keyword evidence="7" id="KW-1005">Bacterial flagellum biogenesis</keyword>
<reference evidence="13" key="1">
    <citation type="submission" date="2016-11" db="EMBL/GenBank/DDBJ databases">
        <authorList>
            <person name="Varghese N."/>
            <person name="Submissions S."/>
        </authorList>
    </citation>
    <scope>NUCLEOTIDE SEQUENCE [LARGE SCALE GENOMIC DNA]</scope>
    <source>
        <strain evidence="13">CGMCC 1.10835</strain>
    </source>
</reference>
<keyword evidence="6" id="KW-0145">Chemotaxis</keyword>
<proteinExistence type="inferred from homology"/>
<evidence type="ECO:0000256" key="2">
    <source>
        <dbReference type="ARBA" id="ARBA00010004"/>
    </source>
</evidence>
<dbReference type="InterPro" id="IPR012823">
    <property type="entry name" value="Flagell_FliJ"/>
</dbReference>
<keyword evidence="12" id="KW-0969">Cilium</keyword>
<evidence type="ECO:0000256" key="8">
    <source>
        <dbReference type="ARBA" id="ARBA00022927"/>
    </source>
</evidence>
<dbReference type="STRING" id="564117.SAMN05216369_1787"/>
<feature type="region of interest" description="Disordered" evidence="11">
    <location>
        <begin position="127"/>
        <end position="148"/>
    </location>
</feature>
<evidence type="ECO:0000256" key="6">
    <source>
        <dbReference type="ARBA" id="ARBA00022500"/>
    </source>
</evidence>
<evidence type="ECO:0000256" key="5">
    <source>
        <dbReference type="ARBA" id="ARBA00022475"/>
    </source>
</evidence>
<evidence type="ECO:0000256" key="7">
    <source>
        <dbReference type="ARBA" id="ARBA00022795"/>
    </source>
</evidence>
<evidence type="ECO:0000256" key="11">
    <source>
        <dbReference type="SAM" id="MobiDB-lite"/>
    </source>
</evidence>
<evidence type="ECO:0000256" key="1">
    <source>
        <dbReference type="ARBA" id="ARBA00004413"/>
    </source>
</evidence>
<dbReference type="Proteomes" id="UP000184497">
    <property type="component" value="Unassembled WGS sequence"/>
</dbReference>
<dbReference type="EMBL" id="FRAQ01000001">
    <property type="protein sequence ID" value="SHK38459.1"/>
    <property type="molecule type" value="Genomic_DNA"/>
</dbReference>
<evidence type="ECO:0000313" key="13">
    <source>
        <dbReference type="Proteomes" id="UP000184497"/>
    </source>
</evidence>